<name>A0AA35WP97_GEOBA</name>
<feature type="chain" id="PRO_5041294184" evidence="1">
    <location>
        <begin position="28"/>
        <end position="136"/>
    </location>
</feature>
<organism evidence="2 3">
    <name type="scientific">Geodia barretti</name>
    <name type="common">Barrett's horny sponge</name>
    <dbReference type="NCBI Taxonomy" id="519541"/>
    <lineage>
        <taxon>Eukaryota</taxon>
        <taxon>Metazoa</taxon>
        <taxon>Porifera</taxon>
        <taxon>Demospongiae</taxon>
        <taxon>Heteroscleromorpha</taxon>
        <taxon>Tetractinellida</taxon>
        <taxon>Astrophorina</taxon>
        <taxon>Geodiidae</taxon>
        <taxon>Geodia</taxon>
    </lineage>
</organism>
<feature type="signal peptide" evidence="1">
    <location>
        <begin position="1"/>
        <end position="27"/>
    </location>
</feature>
<comment type="caution">
    <text evidence="2">The sequence shown here is derived from an EMBL/GenBank/DDBJ whole genome shotgun (WGS) entry which is preliminary data.</text>
</comment>
<reference evidence="2" key="1">
    <citation type="submission" date="2023-03" db="EMBL/GenBank/DDBJ databases">
        <authorList>
            <person name="Steffen K."/>
            <person name="Cardenas P."/>
        </authorList>
    </citation>
    <scope>NUCLEOTIDE SEQUENCE</scope>
</reference>
<evidence type="ECO:0000313" key="3">
    <source>
        <dbReference type="Proteomes" id="UP001174909"/>
    </source>
</evidence>
<gene>
    <name evidence="2" type="ORF">GBAR_LOCUS12635</name>
</gene>
<accession>A0AA35WP97</accession>
<evidence type="ECO:0000313" key="2">
    <source>
        <dbReference type="EMBL" id="CAI8021267.1"/>
    </source>
</evidence>
<dbReference type="EMBL" id="CASHTH010001876">
    <property type="protein sequence ID" value="CAI8021267.1"/>
    <property type="molecule type" value="Genomic_DNA"/>
</dbReference>
<evidence type="ECO:0000256" key="1">
    <source>
        <dbReference type="SAM" id="SignalP"/>
    </source>
</evidence>
<keyword evidence="1" id="KW-0732">Signal</keyword>
<dbReference type="Proteomes" id="UP001174909">
    <property type="component" value="Unassembled WGS sequence"/>
</dbReference>
<protein>
    <submittedName>
        <fullName evidence="2">Uncharacterized protein</fullName>
    </submittedName>
</protein>
<sequence>MCSLTFSRKLVLLAMLMACSLWPGMQSQNATTNCSVTVPLTAPVTVVPAGDACISCVFNNSLATDAVFNDIEMYPGSVQMEGGVLMVYDTEETFGGAESGTGSTSTAFSLSCSNGIDNVTAAVYVESRFITKTASL</sequence>
<dbReference type="AlphaFoldDB" id="A0AA35WP97"/>
<keyword evidence="3" id="KW-1185">Reference proteome</keyword>
<proteinExistence type="predicted"/>